<sequence length="97" mass="10322">YADSASPLIAVVVLAFVVAYLFLRPQRASLWPFRWPTEDPEPAVPFAGFAPGAEGPGGGGQGRAVDPALGDPVWHLFVKPGYRDAVKTAFQWAAGQV</sequence>
<organism evidence="3 4">
    <name type="scientific">Sordaria brevicollis</name>
    <dbReference type="NCBI Taxonomy" id="83679"/>
    <lineage>
        <taxon>Eukaryota</taxon>
        <taxon>Fungi</taxon>
        <taxon>Dikarya</taxon>
        <taxon>Ascomycota</taxon>
        <taxon>Pezizomycotina</taxon>
        <taxon>Sordariomycetes</taxon>
        <taxon>Sordariomycetidae</taxon>
        <taxon>Sordariales</taxon>
        <taxon>Sordariaceae</taxon>
        <taxon>Sordaria</taxon>
    </lineage>
</organism>
<dbReference type="EMBL" id="JAUTDP010000004">
    <property type="protein sequence ID" value="KAK3399853.1"/>
    <property type="molecule type" value="Genomic_DNA"/>
</dbReference>
<protein>
    <submittedName>
        <fullName evidence="3">Uncharacterized protein</fullName>
    </submittedName>
</protein>
<evidence type="ECO:0000313" key="3">
    <source>
        <dbReference type="EMBL" id="KAK3399853.1"/>
    </source>
</evidence>
<feature type="transmembrane region" description="Helical" evidence="2">
    <location>
        <begin position="6"/>
        <end position="23"/>
    </location>
</feature>
<gene>
    <name evidence="3" type="ORF">B0T20DRAFT_505731</name>
</gene>
<accession>A0AAE0PH18</accession>
<dbReference type="AlphaFoldDB" id="A0AAE0PH18"/>
<feature type="region of interest" description="Disordered" evidence="1">
    <location>
        <begin position="45"/>
        <end position="64"/>
    </location>
</feature>
<keyword evidence="2" id="KW-0812">Transmembrane</keyword>
<evidence type="ECO:0000256" key="2">
    <source>
        <dbReference type="SAM" id="Phobius"/>
    </source>
</evidence>
<name>A0AAE0PH18_SORBR</name>
<evidence type="ECO:0000256" key="1">
    <source>
        <dbReference type="SAM" id="MobiDB-lite"/>
    </source>
</evidence>
<dbReference type="Proteomes" id="UP001281003">
    <property type="component" value="Unassembled WGS sequence"/>
</dbReference>
<feature type="non-terminal residue" evidence="3">
    <location>
        <position position="1"/>
    </location>
</feature>
<comment type="caution">
    <text evidence="3">The sequence shown here is derived from an EMBL/GenBank/DDBJ whole genome shotgun (WGS) entry which is preliminary data.</text>
</comment>
<keyword evidence="2" id="KW-0472">Membrane</keyword>
<evidence type="ECO:0000313" key="4">
    <source>
        <dbReference type="Proteomes" id="UP001281003"/>
    </source>
</evidence>
<keyword evidence="2" id="KW-1133">Transmembrane helix</keyword>
<proteinExistence type="predicted"/>
<keyword evidence="4" id="KW-1185">Reference proteome</keyword>
<reference evidence="3" key="2">
    <citation type="submission" date="2023-07" db="EMBL/GenBank/DDBJ databases">
        <authorList>
            <consortium name="Lawrence Berkeley National Laboratory"/>
            <person name="Haridas S."/>
            <person name="Hensen N."/>
            <person name="Bonometti L."/>
            <person name="Westerberg I."/>
            <person name="Brannstrom I.O."/>
            <person name="Guillou S."/>
            <person name="Cros-Aarteil S."/>
            <person name="Calhoun S."/>
            <person name="Kuo A."/>
            <person name="Mondo S."/>
            <person name="Pangilinan J."/>
            <person name="Riley R."/>
            <person name="LaButti K."/>
            <person name="Andreopoulos B."/>
            <person name="Lipzen A."/>
            <person name="Chen C."/>
            <person name="Yanf M."/>
            <person name="Daum C."/>
            <person name="Ng V."/>
            <person name="Clum A."/>
            <person name="Steindorff A."/>
            <person name="Ohm R."/>
            <person name="Martin F."/>
            <person name="Silar P."/>
            <person name="Natvig D."/>
            <person name="Lalanne C."/>
            <person name="Gautier V."/>
            <person name="Ament-velasquez S.L."/>
            <person name="Kruys A."/>
            <person name="Hutchinson M.I."/>
            <person name="Powell A.J."/>
            <person name="Barry K."/>
            <person name="Miller A.N."/>
            <person name="Grigoriev I.V."/>
            <person name="Debuchy R."/>
            <person name="Gladieux P."/>
            <person name="Thoren M.H."/>
            <person name="Johannesson H."/>
        </authorList>
    </citation>
    <scope>NUCLEOTIDE SEQUENCE</scope>
    <source>
        <strain evidence="3">FGSC 1904</strain>
    </source>
</reference>
<reference evidence="3" key="1">
    <citation type="journal article" date="2023" name="Mol. Phylogenet. Evol.">
        <title>Genome-scale phylogeny and comparative genomics of the fungal order Sordariales.</title>
        <authorList>
            <person name="Hensen N."/>
            <person name="Bonometti L."/>
            <person name="Westerberg I."/>
            <person name="Brannstrom I.O."/>
            <person name="Guillou S."/>
            <person name="Cros-Aarteil S."/>
            <person name="Calhoun S."/>
            <person name="Haridas S."/>
            <person name="Kuo A."/>
            <person name="Mondo S."/>
            <person name="Pangilinan J."/>
            <person name="Riley R."/>
            <person name="LaButti K."/>
            <person name="Andreopoulos B."/>
            <person name="Lipzen A."/>
            <person name="Chen C."/>
            <person name="Yan M."/>
            <person name="Daum C."/>
            <person name="Ng V."/>
            <person name="Clum A."/>
            <person name="Steindorff A."/>
            <person name="Ohm R.A."/>
            <person name="Martin F."/>
            <person name="Silar P."/>
            <person name="Natvig D.O."/>
            <person name="Lalanne C."/>
            <person name="Gautier V."/>
            <person name="Ament-Velasquez S.L."/>
            <person name="Kruys A."/>
            <person name="Hutchinson M.I."/>
            <person name="Powell A.J."/>
            <person name="Barry K."/>
            <person name="Miller A.N."/>
            <person name="Grigoriev I.V."/>
            <person name="Debuchy R."/>
            <person name="Gladieux P."/>
            <person name="Hiltunen Thoren M."/>
            <person name="Johannesson H."/>
        </authorList>
    </citation>
    <scope>NUCLEOTIDE SEQUENCE</scope>
    <source>
        <strain evidence="3">FGSC 1904</strain>
    </source>
</reference>